<comment type="caution">
    <text evidence="7">The sequence shown here is derived from an EMBL/GenBank/DDBJ whole genome shotgun (WGS) entry which is preliminary data.</text>
</comment>
<dbReference type="RefSeq" id="WP_107556932.1">
    <property type="nucleotide sequence ID" value="NZ_CANQVP010000010.1"/>
</dbReference>
<gene>
    <name evidence="7" type="ORF">BU072_05970</name>
</gene>
<accession>A0A2T4PTP7</accession>
<dbReference type="STRING" id="1167632.GCA_000286335_01139"/>
<feature type="transmembrane region" description="Helical" evidence="5">
    <location>
        <begin position="183"/>
        <end position="204"/>
    </location>
</feature>
<comment type="subcellular location">
    <subcellularLocation>
        <location evidence="1">Membrane</location>
        <topology evidence="1">Multi-pass membrane protein</topology>
    </subcellularLocation>
</comment>
<dbReference type="Gene3D" id="3.40.1710.10">
    <property type="entry name" value="abc type-2 transporter like domain"/>
    <property type="match status" value="1"/>
</dbReference>
<keyword evidence="3 5" id="KW-1133">Transmembrane helix</keyword>
<dbReference type="GO" id="GO:0016020">
    <property type="term" value="C:membrane"/>
    <property type="evidence" value="ECO:0007669"/>
    <property type="project" value="UniProtKB-SubCell"/>
</dbReference>
<sequence>MKSIFNLVVLKQWKQYMALLLILVITILVILMTQATTNKIFKMPVAVKDMDQSQSSKELIHNLEQTKYLEVIHIPKEEPYIEDVIQKKQAIVSLQIPENFSKKLKENHLRDAIPVYYKDDFIGEIALEVTSKALYQQQIPIIIHSHLEKSNQEVSLDEIKEEYNKDTPHSKMAHHALKKNADVSISVGLIIALLLLVSCSQIVFHQRLKQNAALERMLMFNGTKLKLYTLYIFIHVLLLLLVILSLNLILAWSLSMIFYITTVIVLIIYELGLSILLFKINTLSHKLFMAIIWSIAVSCLYLYTQI</sequence>
<feature type="transmembrane region" description="Helical" evidence="5">
    <location>
        <begin position="287"/>
        <end position="304"/>
    </location>
</feature>
<protein>
    <submittedName>
        <fullName evidence="7">ABC transporter</fullName>
    </submittedName>
</protein>
<keyword evidence="4 5" id="KW-0472">Membrane</keyword>
<feature type="domain" description="ABC-2 type transporter transmembrane" evidence="6">
    <location>
        <begin position="17"/>
        <end position="297"/>
    </location>
</feature>
<evidence type="ECO:0000256" key="1">
    <source>
        <dbReference type="ARBA" id="ARBA00004141"/>
    </source>
</evidence>
<feature type="transmembrane region" description="Helical" evidence="5">
    <location>
        <begin position="225"/>
        <end position="250"/>
    </location>
</feature>
<feature type="transmembrane region" description="Helical" evidence="5">
    <location>
        <begin position="256"/>
        <end position="278"/>
    </location>
</feature>
<keyword evidence="2 5" id="KW-0812">Transmembrane</keyword>
<evidence type="ECO:0000256" key="2">
    <source>
        <dbReference type="ARBA" id="ARBA00022692"/>
    </source>
</evidence>
<dbReference type="Proteomes" id="UP000241209">
    <property type="component" value="Unassembled WGS sequence"/>
</dbReference>
<dbReference type="Pfam" id="PF12698">
    <property type="entry name" value="ABC2_membrane_3"/>
    <property type="match status" value="1"/>
</dbReference>
<reference evidence="7 8" key="1">
    <citation type="journal article" date="2016" name="Front. Microbiol.">
        <title>Comprehensive Phylogenetic Analysis of Bovine Non-aureus Staphylococci Species Based on Whole-Genome Sequencing.</title>
        <authorList>
            <person name="Naushad S."/>
            <person name="Barkema H.W."/>
            <person name="Luby C."/>
            <person name="Condas L.A."/>
            <person name="Nobrega D.B."/>
            <person name="Carson D.A."/>
            <person name="De Buck J."/>
        </authorList>
    </citation>
    <scope>NUCLEOTIDE SEQUENCE [LARGE SCALE GENOMIC DNA]</scope>
    <source>
        <strain evidence="7 8">SNUC 2204</strain>
    </source>
</reference>
<dbReference type="EMBL" id="PZFK01000010">
    <property type="protein sequence ID" value="PTI29767.1"/>
    <property type="molecule type" value="Genomic_DNA"/>
</dbReference>
<evidence type="ECO:0000259" key="6">
    <source>
        <dbReference type="Pfam" id="PF12698"/>
    </source>
</evidence>
<dbReference type="GO" id="GO:0140359">
    <property type="term" value="F:ABC-type transporter activity"/>
    <property type="evidence" value="ECO:0007669"/>
    <property type="project" value="InterPro"/>
</dbReference>
<dbReference type="InterPro" id="IPR013525">
    <property type="entry name" value="ABC2_TM"/>
</dbReference>
<dbReference type="AlphaFoldDB" id="A0A2T4PTP7"/>
<proteinExistence type="predicted"/>
<evidence type="ECO:0000313" key="8">
    <source>
        <dbReference type="Proteomes" id="UP000241209"/>
    </source>
</evidence>
<dbReference type="OrthoDB" id="2456443at2"/>
<evidence type="ECO:0000256" key="4">
    <source>
        <dbReference type="ARBA" id="ARBA00023136"/>
    </source>
</evidence>
<evidence type="ECO:0000256" key="3">
    <source>
        <dbReference type="ARBA" id="ARBA00022989"/>
    </source>
</evidence>
<evidence type="ECO:0000256" key="5">
    <source>
        <dbReference type="SAM" id="Phobius"/>
    </source>
</evidence>
<organism evidence="7 8">
    <name type="scientific">Mammaliicoccus vitulinus</name>
    <dbReference type="NCBI Taxonomy" id="71237"/>
    <lineage>
        <taxon>Bacteria</taxon>
        <taxon>Bacillati</taxon>
        <taxon>Bacillota</taxon>
        <taxon>Bacilli</taxon>
        <taxon>Bacillales</taxon>
        <taxon>Staphylococcaceae</taxon>
        <taxon>Mammaliicoccus</taxon>
    </lineage>
</organism>
<evidence type="ECO:0000313" key="7">
    <source>
        <dbReference type="EMBL" id="PTI29767.1"/>
    </source>
</evidence>
<name>A0A2T4PTP7_9STAP</name>